<proteinExistence type="predicted"/>
<keyword evidence="1" id="KW-1133">Transmembrane helix</keyword>
<evidence type="ECO:0000256" key="1">
    <source>
        <dbReference type="SAM" id="Phobius"/>
    </source>
</evidence>
<keyword evidence="1" id="KW-0812">Transmembrane</keyword>
<feature type="transmembrane region" description="Helical" evidence="1">
    <location>
        <begin position="55"/>
        <end position="76"/>
    </location>
</feature>
<comment type="caution">
    <text evidence="2">The sequence shown here is derived from an EMBL/GenBank/DDBJ whole genome shotgun (WGS) entry which is preliminary data.</text>
</comment>
<reference evidence="2 3" key="1">
    <citation type="journal article" date="2017" name="Curr. Biol.">
        <title>The Evolution of Venom by Co-option of Single-Copy Genes.</title>
        <authorList>
            <person name="Martinson E.O."/>
            <person name="Mrinalini"/>
            <person name="Kelkar Y.D."/>
            <person name="Chang C.H."/>
            <person name="Werren J.H."/>
        </authorList>
    </citation>
    <scope>NUCLEOTIDE SEQUENCE [LARGE SCALE GENOMIC DNA]</scope>
    <source>
        <strain evidence="2 3">Alberta</strain>
        <tissue evidence="2">Whole body</tissue>
    </source>
</reference>
<accession>A0A232EWC9</accession>
<evidence type="ECO:0000313" key="3">
    <source>
        <dbReference type="Proteomes" id="UP000215335"/>
    </source>
</evidence>
<protein>
    <submittedName>
        <fullName evidence="2">Uncharacterized protein</fullName>
    </submittedName>
</protein>
<keyword evidence="3" id="KW-1185">Reference proteome</keyword>
<evidence type="ECO:0000313" key="2">
    <source>
        <dbReference type="EMBL" id="OXU22658.1"/>
    </source>
</evidence>
<name>A0A232EWC9_9HYME</name>
<keyword evidence="1" id="KW-0472">Membrane</keyword>
<gene>
    <name evidence="2" type="ORF">TSAR_012054</name>
</gene>
<sequence length="77" mass="8995">MLVHTPAVRCRLRLCERVCVCVCVEKKTERGSETRESFFSGDYLLLRLANFRMRWVVFIVAGLCNYEWAVAVGFILY</sequence>
<dbReference type="Proteomes" id="UP000215335">
    <property type="component" value="Unassembled WGS sequence"/>
</dbReference>
<organism evidence="2 3">
    <name type="scientific">Trichomalopsis sarcophagae</name>
    <dbReference type="NCBI Taxonomy" id="543379"/>
    <lineage>
        <taxon>Eukaryota</taxon>
        <taxon>Metazoa</taxon>
        <taxon>Ecdysozoa</taxon>
        <taxon>Arthropoda</taxon>
        <taxon>Hexapoda</taxon>
        <taxon>Insecta</taxon>
        <taxon>Pterygota</taxon>
        <taxon>Neoptera</taxon>
        <taxon>Endopterygota</taxon>
        <taxon>Hymenoptera</taxon>
        <taxon>Apocrita</taxon>
        <taxon>Proctotrupomorpha</taxon>
        <taxon>Chalcidoidea</taxon>
        <taxon>Pteromalidae</taxon>
        <taxon>Pteromalinae</taxon>
        <taxon>Trichomalopsis</taxon>
    </lineage>
</organism>
<dbReference type="AlphaFoldDB" id="A0A232EWC9"/>
<dbReference type="EMBL" id="NNAY01001879">
    <property type="protein sequence ID" value="OXU22658.1"/>
    <property type="molecule type" value="Genomic_DNA"/>
</dbReference>